<accession>A0A0C9VS54</accession>
<reference evidence="1 2" key="1">
    <citation type="submission" date="2014-06" db="EMBL/GenBank/DDBJ databases">
        <title>Evolutionary Origins and Diversification of the Mycorrhizal Mutualists.</title>
        <authorList>
            <consortium name="DOE Joint Genome Institute"/>
            <consortium name="Mycorrhizal Genomics Consortium"/>
            <person name="Kohler A."/>
            <person name="Kuo A."/>
            <person name="Nagy L.G."/>
            <person name="Floudas D."/>
            <person name="Copeland A."/>
            <person name="Barry K.W."/>
            <person name="Cichocki N."/>
            <person name="Veneault-Fourrey C."/>
            <person name="LaButti K."/>
            <person name="Lindquist E.A."/>
            <person name="Lipzen A."/>
            <person name="Lundell T."/>
            <person name="Morin E."/>
            <person name="Murat C."/>
            <person name="Riley R."/>
            <person name="Ohm R."/>
            <person name="Sun H."/>
            <person name="Tunlid A."/>
            <person name="Henrissat B."/>
            <person name="Grigoriev I.V."/>
            <person name="Hibbett D.S."/>
            <person name="Martin F."/>
        </authorList>
    </citation>
    <scope>NUCLEOTIDE SEQUENCE [LARGE SCALE GENOMIC DNA]</scope>
    <source>
        <strain evidence="1 2">SS14</strain>
    </source>
</reference>
<keyword evidence="2" id="KW-1185">Reference proteome</keyword>
<dbReference type="Proteomes" id="UP000054279">
    <property type="component" value="Unassembled WGS sequence"/>
</dbReference>
<dbReference type="HOGENOM" id="CLU_133986_0_0_1"/>
<evidence type="ECO:0000313" key="1">
    <source>
        <dbReference type="EMBL" id="KIJ40846.1"/>
    </source>
</evidence>
<protein>
    <submittedName>
        <fullName evidence="1">Uncharacterized protein</fullName>
    </submittedName>
</protein>
<dbReference type="EMBL" id="KN837141">
    <property type="protein sequence ID" value="KIJ40846.1"/>
    <property type="molecule type" value="Genomic_DNA"/>
</dbReference>
<gene>
    <name evidence="1" type="ORF">M422DRAFT_256292</name>
</gene>
<evidence type="ECO:0000313" key="2">
    <source>
        <dbReference type="Proteomes" id="UP000054279"/>
    </source>
</evidence>
<proteinExistence type="predicted"/>
<name>A0A0C9VS54_SPHS4</name>
<dbReference type="AlphaFoldDB" id="A0A0C9VS54"/>
<organism evidence="1 2">
    <name type="scientific">Sphaerobolus stellatus (strain SS14)</name>
    <dbReference type="NCBI Taxonomy" id="990650"/>
    <lineage>
        <taxon>Eukaryota</taxon>
        <taxon>Fungi</taxon>
        <taxon>Dikarya</taxon>
        <taxon>Basidiomycota</taxon>
        <taxon>Agaricomycotina</taxon>
        <taxon>Agaricomycetes</taxon>
        <taxon>Phallomycetidae</taxon>
        <taxon>Geastrales</taxon>
        <taxon>Sphaerobolaceae</taxon>
        <taxon>Sphaerobolus</taxon>
    </lineage>
</organism>
<sequence length="170" mass="18601">MAKVGLLRLNGLPSYKVTEDAPISDRDIGTAPFSVPVNMTRWAQAPRIKLLRLDLNAGTYLPEEEHVMLQGIFENMKQLHTLIIRSMWCPAEDLTGILKSLRSAQVVNSLESVAIIEPFNIDYLLPPISTGHGTLCGNEKLVQGTAVNVIAPLLKNTSHGLKAIPTAIDH</sequence>